<name>A0A084SUN6_9BACT</name>
<gene>
    <name evidence="1" type="ORF">Q664_17930</name>
</gene>
<reference evidence="1 2" key="1">
    <citation type="submission" date="2014-07" db="EMBL/GenBank/DDBJ databases">
        <title>Draft Genome Sequence of Gephyronic Acid Producer, Cystobacter violaceus Strain Cb vi76.</title>
        <authorList>
            <person name="Stevens D.C."/>
            <person name="Young J."/>
            <person name="Carmichael R."/>
            <person name="Tan J."/>
            <person name="Taylor R.E."/>
        </authorList>
    </citation>
    <scope>NUCLEOTIDE SEQUENCE [LARGE SCALE GENOMIC DNA]</scope>
    <source>
        <strain evidence="1 2">Cb vi76</strain>
    </source>
</reference>
<dbReference type="Proteomes" id="UP000028547">
    <property type="component" value="Unassembled WGS sequence"/>
</dbReference>
<proteinExistence type="predicted"/>
<dbReference type="EMBL" id="JPMI01000109">
    <property type="protein sequence ID" value="KFA92171.1"/>
    <property type="molecule type" value="Genomic_DNA"/>
</dbReference>
<sequence length="439" mass="48110">MMTSAEKTQRMVTRLSQELSATRVRGAAPTRLERNRDNNLLAAVMLNAFARQSKQKPLTDLEQALIKGFQKLGYSPADLSALGGVFAQAPVDARSRIFPERSAHLNEETGYSLADLRAELPRLAQEVPNMRNLHVIDSRHLSTAGFSPADLQRKRAELGLGEEVKLAQAPRASESFRQAQRELGWSITCVGVKPERAVAVRGATLGRVKLSAGRVSCYEGTHEAGNDEPFYGFAVSDGETGTKYVSEELSMDEGDSRTFQPNTLWDAAVPGGGLAITTDAWEADHSNQYDKEIEVLTEILKILLDELFIDNWMEMGQAIIDQVTGAGIPAEAIALMAIIVGSVIAILKNEDDYIGTYTALIPNAALLDWKESVGQLKGMSTSEAIQFLAEHYCGGDLMDAMLKYMILSKITNWALTVGVPMDAVSENHGYYEVFFDAWV</sequence>
<evidence type="ECO:0000313" key="2">
    <source>
        <dbReference type="Proteomes" id="UP000028547"/>
    </source>
</evidence>
<comment type="caution">
    <text evidence="1">The sequence shown here is derived from an EMBL/GenBank/DDBJ whole genome shotgun (WGS) entry which is preliminary data.</text>
</comment>
<accession>A0A084SUN6</accession>
<dbReference type="AlphaFoldDB" id="A0A084SUN6"/>
<dbReference type="RefSeq" id="WP_043396201.1">
    <property type="nucleotide sequence ID" value="NZ_JPMI01000109.1"/>
</dbReference>
<organism evidence="1 2">
    <name type="scientific">Archangium violaceum Cb vi76</name>
    <dbReference type="NCBI Taxonomy" id="1406225"/>
    <lineage>
        <taxon>Bacteria</taxon>
        <taxon>Pseudomonadati</taxon>
        <taxon>Myxococcota</taxon>
        <taxon>Myxococcia</taxon>
        <taxon>Myxococcales</taxon>
        <taxon>Cystobacterineae</taxon>
        <taxon>Archangiaceae</taxon>
        <taxon>Archangium</taxon>
    </lineage>
</organism>
<protein>
    <submittedName>
        <fullName evidence="1">Uncharacterized protein</fullName>
    </submittedName>
</protein>
<evidence type="ECO:0000313" key="1">
    <source>
        <dbReference type="EMBL" id="KFA92171.1"/>
    </source>
</evidence>